<gene>
    <name evidence="4" type="ORF">EY666_14295</name>
</gene>
<dbReference type="SUPFAM" id="SSF47413">
    <property type="entry name" value="lambda repressor-like DNA-binding domains"/>
    <property type="match status" value="1"/>
</dbReference>
<evidence type="ECO:0000313" key="5">
    <source>
        <dbReference type="Proteomes" id="UP000305511"/>
    </source>
</evidence>
<evidence type="ECO:0000259" key="3">
    <source>
        <dbReference type="PROSITE" id="PS50943"/>
    </source>
</evidence>
<feature type="transmembrane region" description="Helical" evidence="2">
    <location>
        <begin position="95"/>
        <end position="118"/>
    </location>
</feature>
<organism evidence="4 5">
    <name type="scientific">Enterococcus faecalis</name>
    <name type="common">Streptococcus faecalis</name>
    <dbReference type="NCBI Taxonomy" id="1351"/>
    <lineage>
        <taxon>Bacteria</taxon>
        <taxon>Bacillati</taxon>
        <taxon>Bacillota</taxon>
        <taxon>Bacilli</taxon>
        <taxon>Lactobacillales</taxon>
        <taxon>Enterococcaceae</taxon>
        <taxon>Enterococcus</taxon>
    </lineage>
</organism>
<dbReference type="CDD" id="cd00093">
    <property type="entry name" value="HTH_XRE"/>
    <property type="match status" value="1"/>
</dbReference>
<dbReference type="InterPro" id="IPR001387">
    <property type="entry name" value="Cro/C1-type_HTH"/>
</dbReference>
<dbReference type="Pfam" id="PF01381">
    <property type="entry name" value="HTH_3"/>
    <property type="match status" value="1"/>
</dbReference>
<dbReference type="PANTHER" id="PTHR46558:SF4">
    <property type="entry name" value="DNA-BIDING PHAGE PROTEIN"/>
    <property type="match status" value="1"/>
</dbReference>
<proteinExistence type="predicted"/>
<dbReference type="Proteomes" id="UP000305511">
    <property type="component" value="Unassembled WGS sequence"/>
</dbReference>
<dbReference type="PROSITE" id="PS50943">
    <property type="entry name" value="HTH_CROC1"/>
    <property type="match status" value="1"/>
</dbReference>
<keyword evidence="2" id="KW-1133">Transmembrane helix</keyword>
<keyword evidence="1" id="KW-0238">DNA-binding</keyword>
<keyword evidence="2" id="KW-0812">Transmembrane</keyword>
<dbReference type="SMART" id="SM00530">
    <property type="entry name" value="HTH_XRE"/>
    <property type="match status" value="1"/>
</dbReference>
<accession>A0A4U4D9H3</accession>
<feature type="domain" description="HTH cro/C1-type" evidence="3">
    <location>
        <begin position="24"/>
        <end position="78"/>
    </location>
</feature>
<feature type="transmembrane region" description="Helical" evidence="2">
    <location>
        <begin position="124"/>
        <end position="144"/>
    </location>
</feature>
<evidence type="ECO:0000313" key="4">
    <source>
        <dbReference type="EMBL" id="TKK75058.1"/>
    </source>
</evidence>
<name>A0A4U4D9H3_ENTFL</name>
<evidence type="ECO:0000256" key="2">
    <source>
        <dbReference type="SAM" id="Phobius"/>
    </source>
</evidence>
<dbReference type="Gene3D" id="1.10.260.40">
    <property type="entry name" value="lambda repressor-like DNA-binding domains"/>
    <property type="match status" value="1"/>
</dbReference>
<feature type="transmembrane region" description="Helical" evidence="2">
    <location>
        <begin position="156"/>
        <end position="180"/>
    </location>
</feature>
<dbReference type="GO" id="GO:0003677">
    <property type="term" value="F:DNA binding"/>
    <property type="evidence" value="ECO:0007669"/>
    <property type="project" value="UniProtKB-KW"/>
</dbReference>
<dbReference type="EMBL" id="SIYF01000393">
    <property type="protein sequence ID" value="TKK75058.1"/>
    <property type="molecule type" value="Genomic_DNA"/>
</dbReference>
<dbReference type="InterPro" id="IPR010982">
    <property type="entry name" value="Lambda_DNA-bd_dom_sf"/>
</dbReference>
<protein>
    <submittedName>
        <fullName evidence="4">XRE family transcriptional regulator</fullName>
    </submittedName>
</protein>
<dbReference type="AlphaFoldDB" id="A0A4U4D9H3"/>
<sequence length="184" mass="21821">MQNILYKWLILLSTEVFMNTGEKIRKYRMEKNLSQVELSSILLVSRQTISNWENGRTRPEMENLVLISNFFDVPLEVFLSEDISEIKKQHTEFTFTAKIIFIIFISICVLISSIFMSIKMSKYFLVFPFLLLNIIFACLLTFFLRQTPEKSYLKKFNKLNFLFIILIMGLISFFSIYFLLTLLN</sequence>
<evidence type="ECO:0000256" key="1">
    <source>
        <dbReference type="ARBA" id="ARBA00023125"/>
    </source>
</evidence>
<dbReference type="PANTHER" id="PTHR46558">
    <property type="entry name" value="TRACRIPTIONAL REGULATORY PROTEIN-RELATED-RELATED"/>
    <property type="match status" value="1"/>
</dbReference>
<comment type="caution">
    <text evidence="4">The sequence shown here is derived from an EMBL/GenBank/DDBJ whole genome shotgun (WGS) entry which is preliminary data.</text>
</comment>
<keyword evidence="2" id="KW-0472">Membrane</keyword>
<reference evidence="4 5" key="1">
    <citation type="submission" date="2019-02" db="EMBL/GenBank/DDBJ databases">
        <title>Bacteria dissemination in different level of health care in South Africa: the effectiveness of infections prevention and control.</title>
        <authorList>
            <person name="Shobo C."/>
            <person name="Amoako D.G."/>
            <person name="Allam M."/>
            <person name="Ismail A."/>
            <person name="Bester L.A."/>
            <person name="Essack S.Y."/>
        </authorList>
    </citation>
    <scope>NUCLEOTIDE SEQUENCE [LARGE SCALE GENOMIC DNA]</scope>
    <source>
        <strain evidence="4 5">2SIL2</strain>
    </source>
</reference>